<dbReference type="Proteomes" id="UP000664073">
    <property type="component" value="Unassembled WGS sequence"/>
</dbReference>
<keyword evidence="4 8" id="KW-0997">Cell inner membrane</keyword>
<feature type="domain" description="Major facilitator superfamily (MFS) profile" evidence="9">
    <location>
        <begin position="1"/>
        <end position="376"/>
    </location>
</feature>
<evidence type="ECO:0000256" key="3">
    <source>
        <dbReference type="ARBA" id="ARBA00022475"/>
    </source>
</evidence>
<comment type="similarity">
    <text evidence="8">Belongs to the major facilitator superfamily. YfcJ family.</text>
</comment>
<feature type="transmembrane region" description="Helical" evidence="8">
    <location>
        <begin position="34"/>
        <end position="55"/>
    </location>
</feature>
<accession>A0A939KS22</accession>
<evidence type="ECO:0000256" key="8">
    <source>
        <dbReference type="HAMAP-Rule" id="MF_02091"/>
    </source>
</evidence>
<name>A0A939KS22_9PROT</name>
<comment type="caution">
    <text evidence="8">Lacks conserved residue(s) required for the propagation of feature annotation.</text>
</comment>
<gene>
    <name evidence="10" type="ORF">J2D77_16400</name>
</gene>
<dbReference type="NCBIfam" id="NF003477">
    <property type="entry name" value="PRK05122.1"/>
    <property type="match status" value="1"/>
</dbReference>
<feature type="transmembrane region" description="Helical" evidence="8">
    <location>
        <begin position="204"/>
        <end position="227"/>
    </location>
</feature>
<dbReference type="InterPro" id="IPR037541">
    <property type="entry name" value="MFS_YfcJ"/>
</dbReference>
<dbReference type="PANTHER" id="PTHR23517:SF1">
    <property type="match status" value="1"/>
</dbReference>
<feature type="transmembrane region" description="Helical" evidence="8">
    <location>
        <begin position="158"/>
        <end position="183"/>
    </location>
</feature>
<dbReference type="GO" id="GO:0005886">
    <property type="term" value="C:plasma membrane"/>
    <property type="evidence" value="ECO:0007669"/>
    <property type="project" value="UniProtKB-SubCell"/>
</dbReference>
<feature type="transmembrane region" description="Helical" evidence="8">
    <location>
        <begin position="67"/>
        <end position="87"/>
    </location>
</feature>
<feature type="transmembrane region" description="Helical" evidence="8">
    <location>
        <begin position="132"/>
        <end position="152"/>
    </location>
</feature>
<feature type="transmembrane region" description="Helical" evidence="8">
    <location>
        <begin position="351"/>
        <end position="373"/>
    </location>
</feature>
<sequence>MVWLASALFLSYLSVAMSMPTTSIYVDTALHLGNAMAGLAVGVAFASTILTRSLAGRFADHHGGKPCMLWGLGLYAAGAIISALAAWHAAPLLAFGVLTLGRLVLGLGESLTIVGVLAWGIGIMGHQRSGRVFALVGMGMYGAFAAGSPLGLTVYDHAGYLGVSLACLLVPLLGLVMAAPIAPVPPQSGEHPPLRQIIAKIWDLGLVVFLQGIGFAALGAFMPLLFLHRHWPHASLGLTFFGTAFVLVRLFCGHLPDRIGGVRVAVVSLAVETCGQLLLYSATTPTVALIGAALTGAGCSMIFPAMGVEVVRRVPPHLRGTAMGGFAAFQDLAYGATGPLTGLLADRAGDAAVFLAGSLTSALGLSVAIILTYRARRPAGATSQAKETS</sequence>
<dbReference type="PANTHER" id="PTHR23517">
    <property type="entry name" value="RESISTANCE PROTEIN MDTM, PUTATIVE-RELATED-RELATED"/>
    <property type="match status" value="1"/>
</dbReference>
<evidence type="ECO:0000256" key="6">
    <source>
        <dbReference type="ARBA" id="ARBA00022989"/>
    </source>
</evidence>
<dbReference type="GO" id="GO:0022857">
    <property type="term" value="F:transmembrane transporter activity"/>
    <property type="evidence" value="ECO:0007669"/>
    <property type="project" value="UniProtKB-UniRule"/>
</dbReference>
<dbReference type="CDD" id="cd17489">
    <property type="entry name" value="MFS_YfcJ_like"/>
    <property type="match status" value="1"/>
</dbReference>
<dbReference type="InterPro" id="IPR050171">
    <property type="entry name" value="MFS_Transporters"/>
</dbReference>
<dbReference type="Pfam" id="PF07690">
    <property type="entry name" value="MFS_1"/>
    <property type="match status" value="2"/>
</dbReference>
<keyword evidence="5 8" id="KW-0812">Transmembrane</keyword>
<evidence type="ECO:0000313" key="11">
    <source>
        <dbReference type="Proteomes" id="UP000664073"/>
    </source>
</evidence>
<comment type="caution">
    <text evidence="10">The sequence shown here is derived from an EMBL/GenBank/DDBJ whole genome shotgun (WGS) entry which is preliminary data.</text>
</comment>
<keyword evidence="2 8" id="KW-0813">Transport</keyword>
<dbReference type="NCBIfam" id="NF009048">
    <property type="entry name" value="PRK12382.1"/>
    <property type="match status" value="1"/>
</dbReference>
<dbReference type="SUPFAM" id="SSF103473">
    <property type="entry name" value="MFS general substrate transporter"/>
    <property type="match status" value="1"/>
</dbReference>
<dbReference type="AlphaFoldDB" id="A0A939KS22"/>
<dbReference type="EMBL" id="JAFVMH010000016">
    <property type="protein sequence ID" value="MBO1326726.1"/>
    <property type="molecule type" value="Genomic_DNA"/>
</dbReference>
<evidence type="ECO:0000259" key="9">
    <source>
        <dbReference type="PROSITE" id="PS50850"/>
    </source>
</evidence>
<evidence type="ECO:0000256" key="5">
    <source>
        <dbReference type="ARBA" id="ARBA00022692"/>
    </source>
</evidence>
<feature type="transmembrane region" description="Helical" evidence="8">
    <location>
        <begin position="233"/>
        <end position="252"/>
    </location>
</feature>
<feature type="transmembrane region" description="Helical" evidence="8">
    <location>
        <begin position="288"/>
        <end position="311"/>
    </location>
</feature>
<proteinExistence type="inferred from homology"/>
<evidence type="ECO:0000256" key="7">
    <source>
        <dbReference type="ARBA" id="ARBA00023136"/>
    </source>
</evidence>
<reference evidence="10" key="1">
    <citation type="submission" date="2021-03" db="EMBL/GenBank/DDBJ databases">
        <title>The complete genome sequence of Acetobacter sp. TBRC 12339.</title>
        <authorList>
            <person name="Charoenyingcharoen P."/>
            <person name="Yukphan P."/>
        </authorList>
    </citation>
    <scope>NUCLEOTIDE SEQUENCE</scope>
    <source>
        <strain evidence="10">TBRC 12339</strain>
    </source>
</reference>
<comment type="subcellular location">
    <subcellularLocation>
        <location evidence="8">Cell inner membrane</location>
        <topology evidence="8">Multi-pass membrane protein</topology>
    </subcellularLocation>
    <subcellularLocation>
        <location evidence="1">Cell membrane</location>
        <topology evidence="1">Multi-pass membrane protein</topology>
    </subcellularLocation>
</comment>
<keyword evidence="7 8" id="KW-0472">Membrane</keyword>
<keyword evidence="6 8" id="KW-1133">Transmembrane helix</keyword>
<evidence type="ECO:0000256" key="4">
    <source>
        <dbReference type="ARBA" id="ARBA00022519"/>
    </source>
</evidence>
<dbReference type="HAMAP" id="MF_02091">
    <property type="entry name" value="MFS_YfcJ"/>
    <property type="match status" value="1"/>
</dbReference>
<dbReference type="PROSITE" id="PS50850">
    <property type="entry name" value="MFS"/>
    <property type="match status" value="1"/>
</dbReference>
<dbReference type="InterPro" id="IPR036259">
    <property type="entry name" value="MFS_trans_sf"/>
</dbReference>
<dbReference type="InterPro" id="IPR020846">
    <property type="entry name" value="MFS_dom"/>
</dbReference>
<evidence type="ECO:0000256" key="2">
    <source>
        <dbReference type="ARBA" id="ARBA00022448"/>
    </source>
</evidence>
<evidence type="ECO:0000256" key="1">
    <source>
        <dbReference type="ARBA" id="ARBA00004651"/>
    </source>
</evidence>
<keyword evidence="11" id="KW-1185">Reference proteome</keyword>
<keyword evidence="3 8" id="KW-1003">Cell membrane</keyword>
<protein>
    <recommendedName>
        <fullName evidence="8">Uncharacterized MFS-type transporter J2D77_16400</fullName>
    </recommendedName>
</protein>
<dbReference type="InterPro" id="IPR011701">
    <property type="entry name" value="MFS"/>
</dbReference>
<organism evidence="10 11">
    <name type="scientific">Acetobacter garciniae</name>
    <dbReference type="NCBI Taxonomy" id="2817435"/>
    <lineage>
        <taxon>Bacteria</taxon>
        <taxon>Pseudomonadati</taxon>
        <taxon>Pseudomonadota</taxon>
        <taxon>Alphaproteobacteria</taxon>
        <taxon>Acetobacterales</taxon>
        <taxon>Acetobacteraceae</taxon>
        <taxon>Acetobacter</taxon>
    </lineage>
</organism>
<evidence type="ECO:0000313" key="10">
    <source>
        <dbReference type="EMBL" id="MBO1326726.1"/>
    </source>
</evidence>
<feature type="transmembrane region" description="Helical" evidence="8">
    <location>
        <begin position="93"/>
        <end position="120"/>
    </location>
</feature>
<dbReference type="Gene3D" id="1.20.1250.20">
    <property type="entry name" value="MFS general substrate transporter like domains"/>
    <property type="match status" value="1"/>
</dbReference>